<evidence type="ECO:0000256" key="1">
    <source>
        <dbReference type="SAM" id="MobiDB-lite"/>
    </source>
</evidence>
<dbReference type="HOGENOM" id="CLU_2867124_0_0_1"/>
<dbReference type="GeneID" id="18825267"/>
<feature type="region of interest" description="Disordered" evidence="1">
    <location>
        <begin position="43"/>
        <end position="64"/>
    </location>
</feature>
<dbReference type="OMA" id="TIACEIW"/>
<reference evidence="4" key="1">
    <citation type="journal article" date="2012" name="Proc. Natl. Acad. Sci. U.S.A.">
        <title>Genome sequence of the button mushroom Agaricus bisporus reveals mechanisms governing adaptation to a humic-rich ecological niche.</title>
        <authorList>
            <person name="Morin E."/>
            <person name="Kohler A."/>
            <person name="Baker A.R."/>
            <person name="Foulongne-Oriol M."/>
            <person name="Lombard V."/>
            <person name="Nagy L.G."/>
            <person name="Ohm R.A."/>
            <person name="Patyshakuliyeva A."/>
            <person name="Brun A."/>
            <person name="Aerts A.L."/>
            <person name="Bailey A.M."/>
            <person name="Billette C."/>
            <person name="Coutinho P.M."/>
            <person name="Deakin G."/>
            <person name="Doddapaneni H."/>
            <person name="Floudas D."/>
            <person name="Grimwood J."/>
            <person name="Hilden K."/>
            <person name="Kuees U."/>
            <person name="LaButti K.M."/>
            <person name="Lapidus A."/>
            <person name="Lindquist E.A."/>
            <person name="Lucas S.M."/>
            <person name="Murat C."/>
            <person name="Riley R.W."/>
            <person name="Salamov A.A."/>
            <person name="Schmutz J."/>
            <person name="Subramanian V."/>
            <person name="Woesten H.A.B."/>
            <person name="Xu J."/>
            <person name="Eastwood D.C."/>
            <person name="Foster G.D."/>
            <person name="Sonnenberg A.S."/>
            <person name="Cullen D."/>
            <person name="de Vries R.P."/>
            <person name="Lundell T."/>
            <person name="Hibbett D.S."/>
            <person name="Henrissat B."/>
            <person name="Burton K.S."/>
            <person name="Kerrigan R.W."/>
            <person name="Challen M.P."/>
            <person name="Grigoriev I.V."/>
            <person name="Martin F."/>
        </authorList>
    </citation>
    <scope>NUCLEOTIDE SEQUENCE [LARGE SCALE GENOMIC DNA]</scope>
    <source>
        <strain evidence="4">JB137-S8 / ATCC MYA-4627 / FGSC 10392</strain>
    </source>
</reference>
<proteinExistence type="predicted"/>
<dbReference type="RefSeq" id="XP_007335062.1">
    <property type="nucleotide sequence ID" value="XM_007335000.1"/>
</dbReference>
<dbReference type="EMBL" id="JH971511">
    <property type="protein sequence ID" value="EKM74299.1"/>
    <property type="molecule type" value="Genomic_DNA"/>
</dbReference>
<dbReference type="RefSeq" id="XP_007335064.1">
    <property type="nucleotide sequence ID" value="XM_007335002.1"/>
</dbReference>
<evidence type="ECO:0000313" key="4">
    <source>
        <dbReference type="Proteomes" id="UP000008493"/>
    </source>
</evidence>
<dbReference type="KEGG" id="abp:AGABI1DRAFT116834"/>
<keyword evidence="4" id="KW-1185">Reference proteome</keyword>
<reference evidence="2" key="2">
    <citation type="submission" date="2012-08" db="EMBL/GenBank/DDBJ databases">
        <title>The genome sequence of the button mushroom Agaricus bisporus reveals mechanisms governing adaptation to a humic-rich ecological niche.</title>
        <authorList>
            <consortium name="DOE Joint Genome Institute"/>
            <person name="Morin E."/>
            <person name="Kohler A."/>
            <person name="Baker A."/>
            <person name="Foulogne-Oriol M."/>
            <person name="Lombard V."/>
            <person name="Nagy L.G."/>
            <person name="Ohm R.A."/>
            <person name="Patyshakuliyeva A."/>
            <person name="Brun A."/>
            <person name="Aerts A.L."/>
            <person name="Bailey A.M."/>
            <person name="Billette C."/>
            <person name="Coutinho P.M."/>
            <person name="Deakin G."/>
            <person name="Doddapaneni H."/>
            <person name="Floudas D."/>
            <person name="Grimwood J."/>
            <person name="Hilden K."/>
            <person name="Kues U."/>
            <person name="LaButti K.M."/>
            <person name="Lapidus A."/>
            <person name="Lindquist E.A."/>
            <person name="Lucas S.M."/>
            <person name="Lundell T."/>
            <person name="Murat C."/>
            <person name="Riley R.W."/>
            <person name="Salamov A.A."/>
            <person name="Schmutz J."/>
            <person name="Subramanian V."/>
            <person name="Wosten H.A.B."/>
            <person name="Xu J."/>
            <person name="Eastwood D.C."/>
            <person name="Foster G.D."/>
            <person name="Sonnenberg A.S.M."/>
            <person name="Cullen D."/>
            <person name="de Vries R.P."/>
            <person name="Hibbett D.S."/>
            <person name="Henrissat B."/>
            <person name="Burton K.S."/>
            <person name="Kerrigan R.W."/>
            <person name="Challen M.P."/>
            <person name="Grigoriev I.V."/>
            <person name="Martin F."/>
        </authorList>
    </citation>
    <scope>NUCLEOTIDE SEQUENCE</scope>
    <source>
        <strain evidence="2">JB137-s8</strain>
    </source>
</reference>
<accession>K5WUQ5</accession>
<dbReference type="GeneID" id="18825265"/>
<organism evidence="2 4">
    <name type="scientific">Agaricus bisporus var. burnettii (strain JB137-S8 / ATCC MYA-4627 / FGSC 10392)</name>
    <name type="common">White button mushroom</name>
    <dbReference type="NCBI Taxonomy" id="597362"/>
    <lineage>
        <taxon>Eukaryota</taxon>
        <taxon>Fungi</taxon>
        <taxon>Dikarya</taxon>
        <taxon>Basidiomycota</taxon>
        <taxon>Agaricomycotina</taxon>
        <taxon>Agaricomycetes</taxon>
        <taxon>Agaricomycetidae</taxon>
        <taxon>Agaricales</taxon>
        <taxon>Agaricineae</taxon>
        <taxon>Agaricaceae</taxon>
        <taxon>Agaricus</taxon>
    </lineage>
</organism>
<dbReference type="KEGG" id="abp:AGABI1DRAFT116831"/>
<protein>
    <submittedName>
        <fullName evidence="2">Uncharacterized protein</fullName>
    </submittedName>
</protein>
<dbReference type="EMBL" id="JH971511">
    <property type="protein sequence ID" value="EKM74297.1"/>
    <property type="molecule type" value="Genomic_DNA"/>
</dbReference>
<dbReference type="OrthoDB" id="2542103at2759"/>
<gene>
    <name evidence="2" type="ORF">AGABI1DRAFT_116831</name>
    <name evidence="3" type="ORF">AGABI1DRAFT_116834</name>
</gene>
<dbReference type="Proteomes" id="UP000008493">
    <property type="component" value="Unassembled WGS sequence"/>
</dbReference>
<sequence length="64" mass="6994">MEARGCTEIFPYGRFEDGESNNYYAPPDYPEVELPELGTLPFPPVELPTYSDPLVDVGPGATTA</sequence>
<evidence type="ECO:0000313" key="3">
    <source>
        <dbReference type="EMBL" id="EKM74299.1"/>
    </source>
</evidence>
<dbReference type="AlphaFoldDB" id="K5WUQ5"/>
<dbReference type="InParanoid" id="K5WUQ5"/>
<name>K5WUQ5_AGABU</name>
<evidence type="ECO:0000313" key="2">
    <source>
        <dbReference type="EMBL" id="EKM74297.1"/>
    </source>
</evidence>